<dbReference type="PROSITE" id="PS50127">
    <property type="entry name" value="UBC_2"/>
    <property type="match status" value="1"/>
</dbReference>
<sequence length="868" mass="96308">MEKQVEQLVEMGATHAQARAALRKYNDVMQAAELIFEGQFDDATEDDDVQMASAEPVAQMKRHRMNTPDEGDDEDIPIDDEDDEEEFLDYDSDYENMQMDFTKTAADVDPYSGIFFSKDRREEVIEVEEDPESIVIDGAQVKIMTQGEWMKGCPEGGEQSFLFALYSQLTEGKCCCPNDCGTSISRSKGDFFGIFPDFPAYIEYLRKIVRRTCPGCQKEYCYACGESISTDKVHRPSAATDDDPLFHCSDMQGVILGVGISMLEQMFVDQINETPHNKESKPRSSKRRKPNPPGKDLDDDDDIYYSPIGGKRAKGGTGYAGDQKEDNSGQVEAQAIQQAKDEKIGGLLTAIRVYLPSLRRPGGGQTSDYLVHPTALAHLRRRFNHVCSVLLRNDSLADMSERSVLYFELLEWLETISNHEALASMMAMPIMAVASVKASTPKKGTKSHIRERTIMYEGSSSPRELLEGIVIQAQAALKGLEGMKMVEDGPKELTEEEKRMTINPKGKAKETGPVVSEENQALITFCRRILSTTTAIDRSLRDTKGDEFVNRLHASLPKILTSSSQAVYVEAGATEESAKKAYLEWATNVRFEYCDLTLPATDKDDPDNPVPHYKFYFNQEARNLANMDIPKRSLAIAKELAILTANLPVAWDSSIFLRVDETRVDVIKALITGPEGTPYYNGCFLFDIFLVQRYNEAPPSVKYMTTGGGKFRFNPNLYADGKVCLSLLGTWSGPGWVSGKSTLLQVLISIQSMILCDEPYLNEPGWASSAGTPQSQAYSANVRRMVIKTAMLGNLKNPPEPFGDIIRTHFRLKARSISAQLDQWLAMDDGKPTTSDGGGYGGSERAAGGSSNGFKADCDELKAMLKDL</sequence>
<keyword evidence="1" id="KW-0808">Transferase</keyword>
<dbReference type="EMBL" id="JAUEPR010000001">
    <property type="protein sequence ID" value="KAK0491004.1"/>
    <property type="molecule type" value="Genomic_DNA"/>
</dbReference>
<dbReference type="SMART" id="SM00212">
    <property type="entry name" value="UBCc"/>
    <property type="match status" value="1"/>
</dbReference>
<dbReference type="SUPFAM" id="SSF46934">
    <property type="entry name" value="UBA-like"/>
    <property type="match status" value="1"/>
</dbReference>
<evidence type="ECO:0000256" key="1">
    <source>
        <dbReference type="ARBA" id="ARBA00022679"/>
    </source>
</evidence>
<dbReference type="Proteomes" id="UP001175227">
    <property type="component" value="Unassembled WGS sequence"/>
</dbReference>
<dbReference type="Pfam" id="PF00179">
    <property type="entry name" value="UQ_con"/>
    <property type="match status" value="1"/>
</dbReference>
<feature type="compositionally biased region" description="Low complexity" evidence="3">
    <location>
        <begin position="843"/>
        <end position="853"/>
    </location>
</feature>
<dbReference type="CDD" id="cd20335">
    <property type="entry name" value="BRcat_RBR"/>
    <property type="match status" value="1"/>
</dbReference>
<proteinExistence type="predicted"/>
<gene>
    <name evidence="5" type="ORF">IW261DRAFT_1435167</name>
</gene>
<evidence type="ECO:0000259" key="4">
    <source>
        <dbReference type="PROSITE" id="PS50127"/>
    </source>
</evidence>
<dbReference type="SUPFAM" id="SSF54495">
    <property type="entry name" value="UBC-like"/>
    <property type="match status" value="1"/>
</dbReference>
<dbReference type="PANTHER" id="PTHR46116">
    <property type="entry name" value="(E3-INDEPENDENT) E2 UBIQUITIN-CONJUGATING ENZYME"/>
    <property type="match status" value="1"/>
</dbReference>
<feature type="region of interest" description="Disordered" evidence="3">
    <location>
        <begin position="55"/>
        <end position="80"/>
    </location>
</feature>
<evidence type="ECO:0000256" key="2">
    <source>
        <dbReference type="ARBA" id="ARBA00022786"/>
    </source>
</evidence>
<comment type="caution">
    <text evidence="5">The sequence shown here is derived from an EMBL/GenBank/DDBJ whole genome shotgun (WGS) entry which is preliminary data.</text>
</comment>
<dbReference type="InterPro" id="IPR016135">
    <property type="entry name" value="UBQ-conjugating_enzyme/RWD"/>
</dbReference>
<feature type="compositionally biased region" description="Acidic residues" evidence="3">
    <location>
        <begin position="69"/>
        <end position="80"/>
    </location>
</feature>
<dbReference type="InterPro" id="IPR009060">
    <property type="entry name" value="UBA-like_sf"/>
</dbReference>
<name>A0AA39PVN9_9AGAR</name>
<keyword evidence="6" id="KW-1185">Reference proteome</keyword>
<dbReference type="InterPro" id="IPR000608">
    <property type="entry name" value="UBC"/>
</dbReference>
<evidence type="ECO:0000256" key="3">
    <source>
        <dbReference type="SAM" id="MobiDB-lite"/>
    </source>
</evidence>
<dbReference type="CDD" id="cd14297">
    <property type="entry name" value="UBA2_spUBP14_like"/>
    <property type="match status" value="1"/>
</dbReference>
<accession>A0AA39PVN9</accession>
<evidence type="ECO:0000313" key="6">
    <source>
        <dbReference type="Proteomes" id="UP001175227"/>
    </source>
</evidence>
<dbReference type="AlphaFoldDB" id="A0AA39PVN9"/>
<dbReference type="PANTHER" id="PTHR46116:SF15">
    <property type="entry name" value="(E3-INDEPENDENT) E2 UBIQUITIN-CONJUGATING ENZYME"/>
    <property type="match status" value="1"/>
</dbReference>
<organism evidence="5 6">
    <name type="scientific">Armillaria novae-zelandiae</name>
    <dbReference type="NCBI Taxonomy" id="153914"/>
    <lineage>
        <taxon>Eukaryota</taxon>
        <taxon>Fungi</taxon>
        <taxon>Dikarya</taxon>
        <taxon>Basidiomycota</taxon>
        <taxon>Agaricomycotina</taxon>
        <taxon>Agaricomycetes</taxon>
        <taxon>Agaricomycetidae</taxon>
        <taxon>Agaricales</taxon>
        <taxon>Marasmiineae</taxon>
        <taxon>Physalacriaceae</taxon>
        <taxon>Armillaria</taxon>
    </lineage>
</organism>
<dbReference type="Gene3D" id="1.10.8.10">
    <property type="entry name" value="DNA helicase RuvA subunit, C-terminal domain"/>
    <property type="match status" value="1"/>
</dbReference>
<feature type="domain" description="UBC core" evidence="4">
    <location>
        <begin position="631"/>
        <end position="791"/>
    </location>
</feature>
<feature type="region of interest" description="Disordered" evidence="3">
    <location>
        <begin position="828"/>
        <end position="854"/>
    </location>
</feature>
<keyword evidence="2" id="KW-0833">Ubl conjugation pathway</keyword>
<evidence type="ECO:0000313" key="5">
    <source>
        <dbReference type="EMBL" id="KAK0491004.1"/>
    </source>
</evidence>
<dbReference type="GO" id="GO:0061631">
    <property type="term" value="F:ubiquitin conjugating enzyme activity"/>
    <property type="evidence" value="ECO:0007669"/>
    <property type="project" value="TreeGrafter"/>
</dbReference>
<protein>
    <recommendedName>
        <fullName evidence="4">UBC core domain-containing protein</fullName>
    </recommendedName>
</protein>
<dbReference type="CDD" id="cd23810">
    <property type="entry name" value="UBCc_BIRC6"/>
    <property type="match status" value="1"/>
</dbReference>
<reference evidence="5" key="1">
    <citation type="submission" date="2023-06" db="EMBL/GenBank/DDBJ databases">
        <authorList>
            <consortium name="Lawrence Berkeley National Laboratory"/>
            <person name="Ahrendt S."/>
            <person name="Sahu N."/>
            <person name="Indic B."/>
            <person name="Wong-Bajracharya J."/>
            <person name="Merenyi Z."/>
            <person name="Ke H.-M."/>
            <person name="Monk M."/>
            <person name="Kocsube S."/>
            <person name="Drula E."/>
            <person name="Lipzen A."/>
            <person name="Balint B."/>
            <person name="Henrissat B."/>
            <person name="Andreopoulos B."/>
            <person name="Martin F.M."/>
            <person name="Harder C.B."/>
            <person name="Rigling D."/>
            <person name="Ford K.L."/>
            <person name="Foster G.D."/>
            <person name="Pangilinan J."/>
            <person name="Papanicolaou A."/>
            <person name="Barry K."/>
            <person name="LaButti K."/>
            <person name="Viragh M."/>
            <person name="Koriabine M."/>
            <person name="Yan M."/>
            <person name="Riley R."/>
            <person name="Champramary S."/>
            <person name="Plett K.L."/>
            <person name="Tsai I.J."/>
            <person name="Slot J."/>
            <person name="Sipos G."/>
            <person name="Plett J."/>
            <person name="Nagy L.G."/>
            <person name="Grigoriev I.V."/>
        </authorList>
    </citation>
    <scope>NUCLEOTIDE SEQUENCE</scope>
    <source>
        <strain evidence="5">ICMP 16352</strain>
    </source>
</reference>
<feature type="region of interest" description="Disordered" evidence="3">
    <location>
        <begin position="273"/>
        <end position="331"/>
    </location>
</feature>
<dbReference type="Gene3D" id="3.10.110.10">
    <property type="entry name" value="Ubiquitin Conjugating Enzyme"/>
    <property type="match status" value="1"/>
</dbReference>